<dbReference type="AlphaFoldDB" id="A0A084JUY7"/>
<keyword evidence="2" id="KW-0687">Ribonucleoprotein</keyword>
<dbReference type="GO" id="GO:0005840">
    <property type="term" value="C:ribosome"/>
    <property type="evidence" value="ECO:0007669"/>
    <property type="project" value="UniProtKB-KW"/>
</dbReference>
<reference evidence="2 3" key="1">
    <citation type="submission" date="2014-07" db="EMBL/GenBank/DDBJ databases">
        <title>Draft genome sequence of Nonlabens ulvanivorans, an ulvan degrading bacterium.</title>
        <authorList>
            <person name="Kopel M."/>
            <person name="Helbert W."/>
            <person name="Henrissat B."/>
            <person name="Doniger T."/>
            <person name="Banin E."/>
        </authorList>
    </citation>
    <scope>NUCLEOTIDE SEQUENCE [LARGE SCALE GENOMIC DNA]</scope>
    <source>
        <strain evidence="2 3">PLR</strain>
    </source>
</reference>
<keyword evidence="2" id="KW-0689">Ribosomal protein</keyword>
<dbReference type="EMBL" id="JPJI01000032">
    <property type="protein sequence ID" value="KEZ92771.1"/>
    <property type="molecule type" value="Genomic_DNA"/>
</dbReference>
<evidence type="ECO:0000256" key="1">
    <source>
        <dbReference type="SAM" id="Phobius"/>
    </source>
</evidence>
<keyword evidence="1" id="KW-1133">Transmembrane helix</keyword>
<evidence type="ECO:0000313" key="3">
    <source>
        <dbReference type="Proteomes" id="UP000028531"/>
    </source>
</evidence>
<evidence type="ECO:0000313" key="2">
    <source>
        <dbReference type="EMBL" id="KEZ92771.1"/>
    </source>
</evidence>
<accession>A0A084JUY7</accession>
<keyword evidence="1" id="KW-0812">Transmembrane</keyword>
<organism evidence="2 3">
    <name type="scientific">Nonlabens ulvanivorans</name>
    <name type="common">Persicivirga ulvanivorans</name>
    <dbReference type="NCBI Taxonomy" id="906888"/>
    <lineage>
        <taxon>Bacteria</taxon>
        <taxon>Pseudomonadati</taxon>
        <taxon>Bacteroidota</taxon>
        <taxon>Flavobacteriia</taxon>
        <taxon>Flavobacteriales</taxon>
        <taxon>Flavobacteriaceae</taxon>
        <taxon>Nonlabens</taxon>
    </lineage>
</organism>
<dbReference type="Proteomes" id="UP000028531">
    <property type="component" value="Unassembled WGS sequence"/>
</dbReference>
<name>A0A084JUY7_NONUL</name>
<dbReference type="Pfam" id="PF19765">
    <property type="entry name" value="DUF6252"/>
    <property type="match status" value="2"/>
</dbReference>
<feature type="transmembrane region" description="Helical" evidence="1">
    <location>
        <begin position="6"/>
        <end position="26"/>
    </location>
</feature>
<dbReference type="InterPro" id="IPR046219">
    <property type="entry name" value="DUF6252"/>
</dbReference>
<protein>
    <submittedName>
        <fullName evidence="2">30S ribosomal protein S16</fullName>
    </submittedName>
</protein>
<keyword evidence="1" id="KW-0472">Membrane</keyword>
<comment type="caution">
    <text evidence="2">The sequence shown here is derived from an EMBL/GenBank/DDBJ whole genome shotgun (WGS) entry which is preliminary data.</text>
</comment>
<sequence length="302" mass="31522">MCKNILILIMSSISFIFIYICSNTFLRMRLIKQLFIYSLALFAFTACEDNLEDDNIPAIQAVRNGDFFKSTQMTAVANADGSVTITGLNRIEQLQFNLESANAGTYPLGSGSPNEAVYTFNNTDVYSTNEGAGTGQVVLSAGTPAGTLTGTFSFVSYLPMNADSLYMRQGVIFQVPFGSPIGPGSSATASSLAADVDGVAFTPTVISPINAGGSIVVNASNGANSIVLTFPETITVGSYTFASSGMYTANYISGGTPTPAISGTLDITAVDAVAGSVTGTFSFMTGPPNDFNITNGAFTVFY</sequence>
<dbReference type="OrthoDB" id="1143428at2"/>
<gene>
    <name evidence="2" type="ORF">IL45_11580</name>
</gene>
<proteinExistence type="predicted"/>